<organism evidence="16 17">
    <name type="scientific">Seongchinamella unica</name>
    <dbReference type="NCBI Taxonomy" id="2547392"/>
    <lineage>
        <taxon>Bacteria</taxon>
        <taxon>Pseudomonadati</taxon>
        <taxon>Pseudomonadota</taxon>
        <taxon>Gammaproteobacteria</taxon>
        <taxon>Cellvibrionales</taxon>
        <taxon>Halieaceae</taxon>
        <taxon>Seongchinamella</taxon>
    </lineage>
</organism>
<comment type="function">
    <text evidence="11">Involved in methylamine metabolism. Essential for the maturation of the beta subunit of MADH, presumably via a step in the biosynthesis of tryptophan tryptophylquinone (TTQ), the cofactor of MADH.</text>
</comment>
<evidence type="ECO:0000256" key="8">
    <source>
        <dbReference type="ARBA" id="ARBA00022982"/>
    </source>
</evidence>
<evidence type="ECO:0000259" key="15">
    <source>
        <dbReference type="PROSITE" id="PS51007"/>
    </source>
</evidence>
<dbReference type="FunFam" id="1.10.760.10:FF:000019">
    <property type="entry name" value="Di-heme cytochrome C peroxidase"/>
    <property type="match status" value="1"/>
</dbReference>
<evidence type="ECO:0000256" key="9">
    <source>
        <dbReference type="ARBA" id="ARBA00023002"/>
    </source>
</evidence>
<evidence type="ECO:0000256" key="4">
    <source>
        <dbReference type="ARBA" id="ARBA00022617"/>
    </source>
</evidence>
<keyword evidence="5 14" id="KW-0479">Metal-binding</keyword>
<dbReference type="InterPro" id="IPR004852">
    <property type="entry name" value="Di-haem_cyt_c_peroxidsae"/>
</dbReference>
<keyword evidence="7" id="KW-0574">Periplasm</keyword>
<reference evidence="16 17" key="1">
    <citation type="submission" date="2019-03" db="EMBL/GenBank/DDBJ databases">
        <title>Seongchinamella monodicae gen. nov., sp. nov., a novel member of the Gammaproteobacteria isolated from a tidal mudflat of beach.</title>
        <authorList>
            <person name="Yang H.G."/>
            <person name="Kang J.W."/>
            <person name="Lee S.D."/>
        </authorList>
    </citation>
    <scope>NUCLEOTIDE SEQUENCE [LARGE SCALE GENOMIC DNA]</scope>
    <source>
        <strain evidence="16 17">GH4-78</strain>
    </source>
</reference>
<sequence length="392" mass="42945">MRLVQKPAFSSRARRSRTAVIPALLLVFLAWSAAAAAPLSAVATSVPLGLPALAAPEDNLPTEARISLGRKLFFDRRLSFNGTLSCGMCHVPEQAFTQNELRTPVGIEGRFVKRNAPSLLNVAYRSRLFHDGRESTLEHQVWQPLLKSNEMANPSIGYVLDTIRSAADYDGLFEIAYGSAVSMEAVGMALASYQRSLLLADSAFDRWRYGGDDNALDPAARRGWTLFQASGCRACHRVDEGSALFADGQFHDTGIGYARTMGLEIGKQKVMLAPGLEMAPGPGFDTPTFSDLGRYEATGRSEDRWRYLTPSLRNVALTSPYMHDGSLPDLRAVIDYYRRGGVGSPHQDPRIRPLSLSDEDVKALEAFLRSLTGNGLETLLRDARSVPIGDKH</sequence>
<dbReference type="Pfam" id="PF00034">
    <property type="entry name" value="Cytochrom_C"/>
    <property type="match status" value="1"/>
</dbReference>
<name>A0A4R5LNF8_9GAMM</name>
<dbReference type="GO" id="GO:0046872">
    <property type="term" value="F:metal ion binding"/>
    <property type="evidence" value="ECO:0007669"/>
    <property type="project" value="UniProtKB-KW"/>
</dbReference>
<dbReference type="InterPro" id="IPR051395">
    <property type="entry name" value="Cytochrome_c_Peroxidase/MauG"/>
</dbReference>
<feature type="binding site" description="axial binding residue" evidence="14">
    <location>
        <position position="90"/>
    </location>
    <ligand>
        <name>heme c</name>
        <dbReference type="ChEBI" id="CHEBI:61717"/>
        <label>1</label>
    </ligand>
    <ligandPart>
        <name>Fe</name>
        <dbReference type="ChEBI" id="CHEBI:18248"/>
    </ligandPart>
</feature>
<keyword evidence="10 14" id="KW-0408">Iron</keyword>
<dbReference type="GO" id="GO:0042597">
    <property type="term" value="C:periplasmic space"/>
    <property type="evidence" value="ECO:0007669"/>
    <property type="project" value="UniProtKB-SubCell"/>
</dbReference>
<dbReference type="InterPro" id="IPR036909">
    <property type="entry name" value="Cyt_c-like_dom_sf"/>
</dbReference>
<gene>
    <name evidence="16" type="ORF">E2F43_16080</name>
</gene>
<evidence type="ECO:0000256" key="3">
    <source>
        <dbReference type="ARBA" id="ARBA00022448"/>
    </source>
</evidence>
<dbReference type="AlphaFoldDB" id="A0A4R5LNF8"/>
<dbReference type="Pfam" id="PF03150">
    <property type="entry name" value="CCP_MauG"/>
    <property type="match status" value="1"/>
</dbReference>
<dbReference type="InterPro" id="IPR026259">
    <property type="entry name" value="MauG/Cytc_peroxidase"/>
</dbReference>
<evidence type="ECO:0000256" key="7">
    <source>
        <dbReference type="ARBA" id="ARBA00022764"/>
    </source>
</evidence>
<protein>
    <recommendedName>
        <fullName evidence="12">Methylamine utilization protein MauG</fullName>
    </recommendedName>
</protein>
<dbReference type="Proteomes" id="UP000295554">
    <property type="component" value="Unassembled WGS sequence"/>
</dbReference>
<evidence type="ECO:0000256" key="12">
    <source>
        <dbReference type="ARBA" id="ARBA00073576"/>
    </source>
</evidence>
<evidence type="ECO:0000313" key="16">
    <source>
        <dbReference type="EMBL" id="TDG11883.1"/>
    </source>
</evidence>
<dbReference type="PIRSF" id="PIRSF000294">
    <property type="entry name" value="Cytochrome-c_peroxidase"/>
    <property type="match status" value="1"/>
</dbReference>
<dbReference type="GO" id="GO:0004130">
    <property type="term" value="F:cytochrome-c peroxidase activity"/>
    <property type="evidence" value="ECO:0007669"/>
    <property type="project" value="TreeGrafter"/>
</dbReference>
<evidence type="ECO:0000256" key="10">
    <source>
        <dbReference type="ARBA" id="ARBA00023004"/>
    </source>
</evidence>
<feature type="binding site" description="covalent" evidence="13">
    <location>
        <position position="232"/>
    </location>
    <ligand>
        <name>heme c</name>
        <dbReference type="ChEBI" id="CHEBI:61717"/>
        <label>2</label>
    </ligand>
</feature>
<dbReference type="OrthoDB" id="9805202at2"/>
<comment type="PTM">
    <text evidence="13">Binds 2 heme groups per subunit.</text>
</comment>
<dbReference type="InterPro" id="IPR009056">
    <property type="entry name" value="Cyt_c-like_dom"/>
</dbReference>
<dbReference type="EMBL" id="SMSE01000004">
    <property type="protein sequence ID" value="TDG11883.1"/>
    <property type="molecule type" value="Genomic_DNA"/>
</dbReference>
<feature type="binding site" description="axial binding residue" evidence="14">
    <location>
        <position position="236"/>
    </location>
    <ligand>
        <name>heme c</name>
        <dbReference type="ChEBI" id="CHEBI:61717"/>
        <label>2</label>
    </ligand>
    <ligandPart>
        <name>Fe</name>
        <dbReference type="ChEBI" id="CHEBI:18248"/>
    </ligandPart>
</feature>
<dbReference type="Gene3D" id="1.10.760.10">
    <property type="entry name" value="Cytochrome c-like domain"/>
    <property type="match status" value="2"/>
</dbReference>
<feature type="binding site" description="covalent" evidence="13">
    <location>
        <position position="89"/>
    </location>
    <ligand>
        <name>heme c</name>
        <dbReference type="ChEBI" id="CHEBI:61717"/>
        <label>1</label>
    </ligand>
</feature>
<comment type="pathway">
    <text evidence="2">One-carbon metabolism; methylamine degradation.</text>
</comment>
<keyword evidence="9" id="KW-0560">Oxidoreductase</keyword>
<evidence type="ECO:0000256" key="1">
    <source>
        <dbReference type="ARBA" id="ARBA00004418"/>
    </source>
</evidence>
<keyword evidence="8" id="KW-0249">Electron transport</keyword>
<accession>A0A4R5LNF8</accession>
<keyword evidence="3" id="KW-0813">Transport</keyword>
<dbReference type="PANTHER" id="PTHR30600:SF10">
    <property type="entry name" value="BLL6722 PROTEIN"/>
    <property type="match status" value="1"/>
</dbReference>
<dbReference type="GO" id="GO:0009055">
    <property type="term" value="F:electron transfer activity"/>
    <property type="evidence" value="ECO:0007669"/>
    <property type="project" value="InterPro"/>
</dbReference>
<dbReference type="PANTHER" id="PTHR30600">
    <property type="entry name" value="CYTOCHROME C PEROXIDASE-RELATED"/>
    <property type="match status" value="1"/>
</dbReference>
<evidence type="ECO:0000313" key="17">
    <source>
        <dbReference type="Proteomes" id="UP000295554"/>
    </source>
</evidence>
<evidence type="ECO:0000256" key="2">
    <source>
        <dbReference type="ARBA" id="ARBA00004856"/>
    </source>
</evidence>
<dbReference type="PROSITE" id="PS51007">
    <property type="entry name" value="CYTC"/>
    <property type="match status" value="1"/>
</dbReference>
<evidence type="ECO:0000256" key="14">
    <source>
        <dbReference type="PIRSR" id="PIRSR000294-2"/>
    </source>
</evidence>
<dbReference type="GO" id="GO:0020037">
    <property type="term" value="F:heme binding"/>
    <property type="evidence" value="ECO:0007669"/>
    <property type="project" value="InterPro"/>
</dbReference>
<comment type="cofactor">
    <cofactor evidence="13">
        <name>heme</name>
        <dbReference type="ChEBI" id="CHEBI:30413"/>
    </cofactor>
    <text evidence="13">Binds 2 heme groups.</text>
</comment>
<feature type="domain" description="Cytochrome c" evidence="15">
    <location>
        <begin position="218"/>
        <end position="372"/>
    </location>
</feature>
<keyword evidence="6" id="KW-0732">Signal</keyword>
<evidence type="ECO:0000256" key="6">
    <source>
        <dbReference type="ARBA" id="ARBA00022729"/>
    </source>
</evidence>
<comment type="caution">
    <text evidence="16">The sequence shown here is derived from an EMBL/GenBank/DDBJ whole genome shotgun (WGS) entry which is preliminary data.</text>
</comment>
<dbReference type="SUPFAM" id="SSF46626">
    <property type="entry name" value="Cytochrome c"/>
    <property type="match status" value="2"/>
</dbReference>
<evidence type="ECO:0000256" key="11">
    <source>
        <dbReference type="ARBA" id="ARBA00058991"/>
    </source>
</evidence>
<evidence type="ECO:0000256" key="13">
    <source>
        <dbReference type="PIRSR" id="PIRSR000294-1"/>
    </source>
</evidence>
<comment type="subcellular location">
    <subcellularLocation>
        <location evidence="1">Periplasm</location>
    </subcellularLocation>
</comment>
<keyword evidence="4 13" id="KW-0349">Heme</keyword>
<evidence type="ECO:0000256" key="5">
    <source>
        <dbReference type="ARBA" id="ARBA00022723"/>
    </source>
</evidence>
<proteinExistence type="predicted"/>
<keyword evidence="17" id="KW-1185">Reference proteome</keyword>
<feature type="binding site" description="covalent" evidence="13">
    <location>
        <position position="235"/>
    </location>
    <ligand>
        <name>heme c</name>
        <dbReference type="ChEBI" id="CHEBI:61717"/>
        <label>2</label>
    </ligand>
</feature>
<feature type="binding site" description="covalent" evidence="13">
    <location>
        <position position="86"/>
    </location>
    <ligand>
        <name>heme c</name>
        <dbReference type="ChEBI" id="CHEBI:61717"/>
        <label>1</label>
    </ligand>
</feature>